<keyword evidence="2" id="KW-0812">Transmembrane</keyword>
<evidence type="ECO:0000256" key="2">
    <source>
        <dbReference type="SAM" id="Phobius"/>
    </source>
</evidence>
<evidence type="ECO:0000256" key="1">
    <source>
        <dbReference type="SAM" id="MobiDB-lite"/>
    </source>
</evidence>
<evidence type="ECO:0008006" key="5">
    <source>
        <dbReference type="Google" id="ProtNLM"/>
    </source>
</evidence>
<feature type="compositionally biased region" description="Polar residues" evidence="1">
    <location>
        <begin position="387"/>
        <end position="399"/>
    </location>
</feature>
<sequence length="425" mass="47418">MATNVTREEHIQQVVYYWTSSVAVKHDGALLDGAWMALLVMTAGFLILMSTWTSRRQAMFWLQLLGIAVSIVVLVAHFEMNRRFLVLNIADFAAGKPAAAAGATLEWAFALNLSSLISTWITDIVLPLKVLTFYPRTLYPSIWRRLAIVGVPIVFLLARAVFIGVQGKCTWETYQAEGSILNFCNYITPTDALFQALGNGFCTVLIVVNTRRLSKNAGRPDSLRFLLQATLFSFAPAVLVQILLVIVGFLDPYMQNRYYNRSILDQVTYQRWEDVYNDIGILNNVLTCVFAVIATTYTPLRLARRASSSTRHGHSGSAVSTPAIQHRTMFSNLTRDIEIVQHYGDGEVGSRSNSQFSEAVKRKHTFFLTTTSMGSSDDAPMRERKNTLTSQNGTLQTSAPPTPLLHQFPQARRDDVESRCGSGQD</sequence>
<dbReference type="OrthoDB" id="10424232at2759"/>
<keyword evidence="4" id="KW-1185">Reference proteome</keyword>
<reference evidence="3" key="1">
    <citation type="submission" date="2016-04" db="EMBL/GenBank/DDBJ databases">
        <authorList>
            <person name="Nguyen H.D."/>
            <person name="Samba Siva P."/>
            <person name="Cullis J."/>
            <person name="Levesque C.A."/>
            <person name="Hambleton S."/>
        </authorList>
    </citation>
    <scope>NUCLEOTIDE SEQUENCE</scope>
    <source>
        <strain evidence="3">DAOMC 236416</strain>
    </source>
</reference>
<feature type="region of interest" description="Disordered" evidence="1">
    <location>
        <begin position="371"/>
        <end position="425"/>
    </location>
</feature>
<evidence type="ECO:0000313" key="3">
    <source>
        <dbReference type="EMBL" id="KAE8255093.1"/>
    </source>
</evidence>
<feature type="transmembrane region" description="Helical" evidence="2">
    <location>
        <begin position="186"/>
        <end position="208"/>
    </location>
</feature>
<proteinExistence type="predicted"/>
<name>A0A177TDF1_9BASI</name>
<protein>
    <recommendedName>
        <fullName evidence="5">G-protein coupled receptors family 1 profile domain-containing protein</fullName>
    </recommendedName>
</protein>
<reference evidence="3" key="2">
    <citation type="journal article" date="2019" name="IMA Fungus">
        <title>Genome sequencing and comparison of five Tilletia species to identify candidate genes for the detection of regulated species infecting wheat.</title>
        <authorList>
            <person name="Nguyen H.D.T."/>
            <person name="Sultana T."/>
            <person name="Kesanakurti P."/>
            <person name="Hambleton S."/>
        </authorList>
    </citation>
    <scope>NUCLEOTIDE SEQUENCE</scope>
    <source>
        <strain evidence="3">DAOMC 236416</strain>
    </source>
</reference>
<keyword evidence="2" id="KW-0472">Membrane</keyword>
<dbReference type="AlphaFoldDB" id="A0A177TDF1"/>
<organism evidence="3 4">
    <name type="scientific">Tilletia indica</name>
    <dbReference type="NCBI Taxonomy" id="43049"/>
    <lineage>
        <taxon>Eukaryota</taxon>
        <taxon>Fungi</taxon>
        <taxon>Dikarya</taxon>
        <taxon>Basidiomycota</taxon>
        <taxon>Ustilaginomycotina</taxon>
        <taxon>Exobasidiomycetes</taxon>
        <taxon>Tilletiales</taxon>
        <taxon>Tilletiaceae</taxon>
        <taxon>Tilletia</taxon>
    </lineage>
</organism>
<gene>
    <name evidence="3" type="ORF">A4X13_0g3165</name>
</gene>
<keyword evidence="2" id="KW-1133">Transmembrane helix</keyword>
<feature type="transmembrane region" description="Helical" evidence="2">
    <location>
        <begin position="146"/>
        <end position="166"/>
    </location>
</feature>
<accession>A0A177TDF1</accession>
<dbReference type="EMBL" id="LWDF02000170">
    <property type="protein sequence ID" value="KAE8255093.1"/>
    <property type="molecule type" value="Genomic_DNA"/>
</dbReference>
<feature type="transmembrane region" description="Helical" evidence="2">
    <location>
        <begin position="281"/>
        <end position="300"/>
    </location>
</feature>
<dbReference type="Proteomes" id="UP000077521">
    <property type="component" value="Unassembled WGS sequence"/>
</dbReference>
<feature type="transmembrane region" description="Helical" evidence="2">
    <location>
        <begin position="59"/>
        <end position="78"/>
    </location>
</feature>
<feature type="transmembrane region" description="Helical" evidence="2">
    <location>
        <begin position="34"/>
        <end position="52"/>
    </location>
</feature>
<evidence type="ECO:0000313" key="4">
    <source>
        <dbReference type="Proteomes" id="UP000077521"/>
    </source>
</evidence>
<feature type="transmembrane region" description="Helical" evidence="2">
    <location>
        <begin position="229"/>
        <end position="250"/>
    </location>
</feature>
<comment type="caution">
    <text evidence="3">The sequence shown here is derived from an EMBL/GenBank/DDBJ whole genome shotgun (WGS) entry which is preliminary data.</text>
</comment>